<evidence type="ECO:0000256" key="1">
    <source>
        <dbReference type="SAM" id="SignalP"/>
    </source>
</evidence>
<protein>
    <submittedName>
        <fullName evidence="2">Uncharacterized protein</fullName>
    </submittedName>
</protein>
<keyword evidence="1" id="KW-0732">Signal</keyword>
<name>A0A6G1GSX0_9PEZI</name>
<accession>A0A6G1GSX0</accession>
<keyword evidence="3" id="KW-1185">Reference proteome</keyword>
<gene>
    <name evidence="2" type="ORF">K402DRAFT_157884</name>
</gene>
<dbReference type="EMBL" id="ML977172">
    <property type="protein sequence ID" value="KAF1983880.1"/>
    <property type="molecule type" value="Genomic_DNA"/>
</dbReference>
<reference evidence="2" key="1">
    <citation type="journal article" date="2020" name="Stud. Mycol.">
        <title>101 Dothideomycetes genomes: a test case for predicting lifestyles and emergence of pathogens.</title>
        <authorList>
            <person name="Haridas S."/>
            <person name="Albert R."/>
            <person name="Binder M."/>
            <person name="Bloem J."/>
            <person name="Labutti K."/>
            <person name="Salamov A."/>
            <person name="Andreopoulos B."/>
            <person name="Baker S."/>
            <person name="Barry K."/>
            <person name="Bills G."/>
            <person name="Bluhm B."/>
            <person name="Cannon C."/>
            <person name="Castanera R."/>
            <person name="Culley D."/>
            <person name="Daum C."/>
            <person name="Ezra D."/>
            <person name="Gonzalez J."/>
            <person name="Henrissat B."/>
            <person name="Kuo A."/>
            <person name="Liang C."/>
            <person name="Lipzen A."/>
            <person name="Lutzoni F."/>
            <person name="Magnuson J."/>
            <person name="Mondo S."/>
            <person name="Nolan M."/>
            <person name="Ohm R."/>
            <person name="Pangilinan J."/>
            <person name="Park H.-J."/>
            <person name="Ramirez L."/>
            <person name="Alfaro M."/>
            <person name="Sun H."/>
            <person name="Tritt A."/>
            <person name="Yoshinaga Y."/>
            <person name="Zwiers L.-H."/>
            <person name="Turgeon B."/>
            <person name="Goodwin S."/>
            <person name="Spatafora J."/>
            <person name="Crous P."/>
            <person name="Grigoriev I."/>
        </authorList>
    </citation>
    <scope>NUCLEOTIDE SEQUENCE</scope>
    <source>
        <strain evidence="2">CBS 113979</strain>
    </source>
</reference>
<feature type="signal peptide" evidence="1">
    <location>
        <begin position="1"/>
        <end position="24"/>
    </location>
</feature>
<proteinExistence type="predicted"/>
<dbReference type="Proteomes" id="UP000800041">
    <property type="component" value="Unassembled WGS sequence"/>
</dbReference>
<organism evidence="2 3">
    <name type="scientific">Aulographum hederae CBS 113979</name>
    <dbReference type="NCBI Taxonomy" id="1176131"/>
    <lineage>
        <taxon>Eukaryota</taxon>
        <taxon>Fungi</taxon>
        <taxon>Dikarya</taxon>
        <taxon>Ascomycota</taxon>
        <taxon>Pezizomycotina</taxon>
        <taxon>Dothideomycetes</taxon>
        <taxon>Pleosporomycetidae</taxon>
        <taxon>Aulographales</taxon>
        <taxon>Aulographaceae</taxon>
    </lineage>
</organism>
<evidence type="ECO:0000313" key="3">
    <source>
        <dbReference type="Proteomes" id="UP000800041"/>
    </source>
</evidence>
<sequence>MVCKGRTFLPFAFASCCMLSFSLAAVEANGILRSGRMQKLLLAIQRRRHVGQRDDIFEGVESGETVTGPARGLLRTRPFADGTAQLRQRKDAGSD</sequence>
<feature type="chain" id="PRO_5026140970" evidence="1">
    <location>
        <begin position="25"/>
        <end position="95"/>
    </location>
</feature>
<evidence type="ECO:0000313" key="2">
    <source>
        <dbReference type="EMBL" id="KAF1983880.1"/>
    </source>
</evidence>
<dbReference type="AlphaFoldDB" id="A0A6G1GSX0"/>